<dbReference type="OrthoDB" id="199095at2"/>
<proteinExistence type="predicted"/>
<dbReference type="Pfam" id="PF00535">
    <property type="entry name" value="Glycos_transf_2"/>
    <property type="match status" value="1"/>
</dbReference>
<keyword evidence="3" id="KW-1185">Reference proteome</keyword>
<dbReference type="CDD" id="cd00761">
    <property type="entry name" value="Glyco_tranf_GTA_type"/>
    <property type="match status" value="1"/>
</dbReference>
<dbReference type="AlphaFoldDB" id="A0A1H4EWC5"/>
<dbReference type="Gene3D" id="3.90.550.10">
    <property type="entry name" value="Spore Coat Polysaccharide Biosynthesis Protein SpsA, Chain A"/>
    <property type="match status" value="1"/>
</dbReference>
<sequence>MTPLISVIIPVYNVEPYIERAILSVLDQTMTECECLVIDDCGSDGSMDIVRSLQQRHPAGSKIRVIRQARNGGLGEARNTGIDLAKGEYVYFLDGDDYIAPDCIEQLYCAAEKYHADFATGIFLLEDPQGQIVSGEVKTDLPVLYSGRGNLYIARIKGILGSETNTVYRRSFLIEHHIRNIHRIGEDHFWCLQTAVHGTAAVYVPGARYYYCLRDGSITNGYNRSRFPDSLVDAFYDNYFDCLRYADSLPEDKQPYGRALAAKLGITSIIQIIRSNVPDKRDKINAIYRVFPREANTLTLLYRDRPTRFALWCLRHPAGLYEKWVLFNFALAGYKHIISGK</sequence>
<keyword evidence="2" id="KW-0808">Transferase</keyword>
<feature type="domain" description="Glycosyltransferase 2-like" evidence="1">
    <location>
        <begin position="6"/>
        <end position="125"/>
    </location>
</feature>
<dbReference type="GO" id="GO:0016758">
    <property type="term" value="F:hexosyltransferase activity"/>
    <property type="evidence" value="ECO:0007669"/>
    <property type="project" value="UniProtKB-ARBA"/>
</dbReference>
<protein>
    <submittedName>
        <fullName evidence="2">Glycosyl transferase family 2</fullName>
    </submittedName>
</protein>
<dbReference type="RefSeq" id="WP_010264969.1">
    <property type="nucleotide sequence ID" value="NZ_CAEG01000015.1"/>
</dbReference>
<dbReference type="STRING" id="1033731.SAMN05444145_108113"/>
<dbReference type="Proteomes" id="UP000183253">
    <property type="component" value="Unassembled WGS sequence"/>
</dbReference>
<organism evidence="2 3">
    <name type="scientific">Alistipes timonensis JC136</name>
    <dbReference type="NCBI Taxonomy" id="1033731"/>
    <lineage>
        <taxon>Bacteria</taxon>
        <taxon>Pseudomonadati</taxon>
        <taxon>Bacteroidota</taxon>
        <taxon>Bacteroidia</taxon>
        <taxon>Bacteroidales</taxon>
        <taxon>Rikenellaceae</taxon>
        <taxon>Alistipes</taxon>
    </lineage>
</organism>
<dbReference type="PANTHER" id="PTHR22916:SF3">
    <property type="entry name" value="UDP-GLCNAC:BETAGAL BETA-1,3-N-ACETYLGLUCOSAMINYLTRANSFERASE-LIKE PROTEIN 1"/>
    <property type="match status" value="1"/>
</dbReference>
<evidence type="ECO:0000313" key="2">
    <source>
        <dbReference type="EMBL" id="SEA89167.1"/>
    </source>
</evidence>
<reference evidence="2 3" key="1">
    <citation type="submission" date="2016-10" db="EMBL/GenBank/DDBJ databases">
        <authorList>
            <person name="de Groot N.N."/>
        </authorList>
    </citation>
    <scope>NUCLEOTIDE SEQUENCE [LARGE SCALE GENOMIC DNA]</scope>
    <source>
        <strain evidence="2 3">DSM 25383</strain>
    </source>
</reference>
<dbReference type="PANTHER" id="PTHR22916">
    <property type="entry name" value="GLYCOSYLTRANSFERASE"/>
    <property type="match status" value="1"/>
</dbReference>
<gene>
    <name evidence="2" type="ORF">SAMN05444145_108113</name>
</gene>
<dbReference type="SUPFAM" id="SSF53448">
    <property type="entry name" value="Nucleotide-diphospho-sugar transferases"/>
    <property type="match status" value="1"/>
</dbReference>
<evidence type="ECO:0000313" key="3">
    <source>
        <dbReference type="Proteomes" id="UP000183253"/>
    </source>
</evidence>
<name>A0A1H4EWC5_9BACT</name>
<dbReference type="EMBL" id="FNRI01000008">
    <property type="protein sequence ID" value="SEA89167.1"/>
    <property type="molecule type" value="Genomic_DNA"/>
</dbReference>
<evidence type="ECO:0000259" key="1">
    <source>
        <dbReference type="Pfam" id="PF00535"/>
    </source>
</evidence>
<accession>A0A1H4EWC5</accession>
<dbReference type="InterPro" id="IPR029044">
    <property type="entry name" value="Nucleotide-diphossugar_trans"/>
</dbReference>
<dbReference type="InterPro" id="IPR001173">
    <property type="entry name" value="Glyco_trans_2-like"/>
</dbReference>